<proteinExistence type="predicted"/>
<organism evidence="2 3">
    <name type="scientific">Armillaria solidipes</name>
    <dbReference type="NCBI Taxonomy" id="1076256"/>
    <lineage>
        <taxon>Eukaryota</taxon>
        <taxon>Fungi</taxon>
        <taxon>Dikarya</taxon>
        <taxon>Basidiomycota</taxon>
        <taxon>Agaricomycotina</taxon>
        <taxon>Agaricomycetes</taxon>
        <taxon>Agaricomycetidae</taxon>
        <taxon>Agaricales</taxon>
        <taxon>Marasmiineae</taxon>
        <taxon>Physalacriaceae</taxon>
        <taxon>Armillaria</taxon>
    </lineage>
</organism>
<name>A0A2H3BHC4_9AGAR</name>
<dbReference type="EMBL" id="KZ293426">
    <property type="protein sequence ID" value="PBK70281.1"/>
    <property type="molecule type" value="Genomic_DNA"/>
</dbReference>
<gene>
    <name evidence="2" type="ORF">ARMSODRAFT_974254</name>
</gene>
<evidence type="ECO:0000313" key="2">
    <source>
        <dbReference type="EMBL" id="PBK70281.1"/>
    </source>
</evidence>
<sequence length="246" mass="26440">MVPIEELWEVEENRFDPQLGRSPSVWFLPFASWAEREVPEGGVVPLLPCFFCSYSPGFCTVLSVVGKIVAFPCLVTSSLSSIEVASLRAMVLAMLSDSWNWLKSLYVSDSVQIGVVTQFKGLAAPGRFLVIGIGPEEGGSGFDVLASEFPTLRPDGSEDLSVNGSQFWPLVVGLVGVEGVIVLSLFGLWVSLSGKGVQGIGVTFRAAGAIGGKAPEGGSYEYVFWEHSGKAHPGTGEGWYHRSFWD</sequence>
<feature type="transmembrane region" description="Helical" evidence="1">
    <location>
        <begin position="167"/>
        <end position="190"/>
    </location>
</feature>
<evidence type="ECO:0000313" key="3">
    <source>
        <dbReference type="Proteomes" id="UP000218334"/>
    </source>
</evidence>
<dbReference type="Proteomes" id="UP000218334">
    <property type="component" value="Unassembled WGS sequence"/>
</dbReference>
<protein>
    <submittedName>
        <fullName evidence="2">Uncharacterized protein</fullName>
    </submittedName>
</protein>
<dbReference type="AlphaFoldDB" id="A0A2H3BHC4"/>
<keyword evidence="1" id="KW-1133">Transmembrane helix</keyword>
<keyword evidence="3" id="KW-1185">Reference proteome</keyword>
<keyword evidence="1" id="KW-0812">Transmembrane</keyword>
<accession>A0A2H3BHC4</accession>
<keyword evidence="1" id="KW-0472">Membrane</keyword>
<reference evidence="3" key="1">
    <citation type="journal article" date="2017" name="Nat. Ecol. Evol.">
        <title>Genome expansion and lineage-specific genetic innovations in the forest pathogenic fungi Armillaria.</title>
        <authorList>
            <person name="Sipos G."/>
            <person name="Prasanna A.N."/>
            <person name="Walter M.C."/>
            <person name="O'Connor E."/>
            <person name="Balint B."/>
            <person name="Krizsan K."/>
            <person name="Kiss B."/>
            <person name="Hess J."/>
            <person name="Varga T."/>
            <person name="Slot J."/>
            <person name="Riley R."/>
            <person name="Boka B."/>
            <person name="Rigling D."/>
            <person name="Barry K."/>
            <person name="Lee J."/>
            <person name="Mihaltcheva S."/>
            <person name="LaButti K."/>
            <person name="Lipzen A."/>
            <person name="Waldron R."/>
            <person name="Moloney N.M."/>
            <person name="Sperisen C."/>
            <person name="Kredics L."/>
            <person name="Vagvoelgyi C."/>
            <person name="Patrignani A."/>
            <person name="Fitzpatrick D."/>
            <person name="Nagy I."/>
            <person name="Doyle S."/>
            <person name="Anderson J.B."/>
            <person name="Grigoriev I.V."/>
            <person name="Gueldener U."/>
            <person name="Muensterkoetter M."/>
            <person name="Nagy L.G."/>
        </authorList>
    </citation>
    <scope>NUCLEOTIDE SEQUENCE [LARGE SCALE GENOMIC DNA]</scope>
    <source>
        <strain evidence="3">28-4</strain>
    </source>
</reference>
<evidence type="ECO:0000256" key="1">
    <source>
        <dbReference type="SAM" id="Phobius"/>
    </source>
</evidence>